<evidence type="ECO:0000256" key="2">
    <source>
        <dbReference type="SAM" id="SignalP"/>
    </source>
</evidence>
<keyword evidence="2" id="KW-0732">Signal</keyword>
<feature type="chain" id="PRO_5047400448" description="Secreted protein" evidence="2">
    <location>
        <begin position="33"/>
        <end position="124"/>
    </location>
</feature>
<dbReference type="EMBL" id="DF848868">
    <property type="protein sequence ID" value="GAT55029.1"/>
    <property type="molecule type" value="Genomic_DNA"/>
</dbReference>
<dbReference type="Proteomes" id="UP000815677">
    <property type="component" value="Unassembled WGS sequence"/>
</dbReference>
<keyword evidence="4" id="KW-1185">Reference proteome</keyword>
<evidence type="ECO:0000256" key="1">
    <source>
        <dbReference type="SAM" id="MobiDB-lite"/>
    </source>
</evidence>
<feature type="signal peptide" evidence="2">
    <location>
        <begin position="1"/>
        <end position="32"/>
    </location>
</feature>
<name>A0ABQ0LWD5_MYCCL</name>
<feature type="region of interest" description="Disordered" evidence="1">
    <location>
        <begin position="89"/>
        <end position="124"/>
    </location>
</feature>
<protein>
    <recommendedName>
        <fullName evidence="5">Secreted protein</fullName>
    </recommendedName>
</protein>
<evidence type="ECO:0008006" key="5">
    <source>
        <dbReference type="Google" id="ProtNLM"/>
    </source>
</evidence>
<organism evidence="3 4">
    <name type="scientific">Mycena chlorophos</name>
    <name type="common">Agaric fungus</name>
    <name type="synonym">Agaricus chlorophos</name>
    <dbReference type="NCBI Taxonomy" id="658473"/>
    <lineage>
        <taxon>Eukaryota</taxon>
        <taxon>Fungi</taxon>
        <taxon>Dikarya</taxon>
        <taxon>Basidiomycota</taxon>
        <taxon>Agaricomycotina</taxon>
        <taxon>Agaricomycetes</taxon>
        <taxon>Agaricomycetidae</taxon>
        <taxon>Agaricales</taxon>
        <taxon>Marasmiineae</taxon>
        <taxon>Mycenaceae</taxon>
        <taxon>Mycena</taxon>
    </lineage>
</organism>
<feature type="compositionally biased region" description="Pro residues" evidence="1">
    <location>
        <begin position="114"/>
        <end position="124"/>
    </location>
</feature>
<sequence length="124" mass="13892">MRETRSAGNMAAPATFVPACLVLPLLVGVTYSDPTAQPTDQRRNRPFSTYWGTPSRPQIVHWRKFVRLAVQQPLPFLDQHTIAVPSAHARGSCIDQTSTNDERDSTNVLERPGRYPPPRRQQAA</sequence>
<gene>
    <name evidence="3" type="ORF">MCHLO_11840</name>
</gene>
<proteinExistence type="predicted"/>
<reference evidence="3" key="1">
    <citation type="submission" date="2014-09" db="EMBL/GenBank/DDBJ databases">
        <title>Genome sequence of the luminous mushroom Mycena chlorophos for searching fungal bioluminescence genes.</title>
        <authorList>
            <person name="Tanaka Y."/>
            <person name="Kasuga D."/>
            <person name="Oba Y."/>
            <person name="Hase S."/>
            <person name="Sato K."/>
            <person name="Oba Y."/>
            <person name="Sakakibara Y."/>
        </authorList>
    </citation>
    <scope>NUCLEOTIDE SEQUENCE</scope>
</reference>
<evidence type="ECO:0000313" key="3">
    <source>
        <dbReference type="EMBL" id="GAT55029.1"/>
    </source>
</evidence>
<evidence type="ECO:0000313" key="4">
    <source>
        <dbReference type="Proteomes" id="UP000815677"/>
    </source>
</evidence>
<accession>A0ABQ0LWD5</accession>